<dbReference type="InterPro" id="IPR007560">
    <property type="entry name" value="Restrct_endonuc_IV_Mrr"/>
</dbReference>
<dbReference type="GO" id="GO:0004519">
    <property type="term" value="F:endonuclease activity"/>
    <property type="evidence" value="ECO:0007669"/>
    <property type="project" value="InterPro"/>
</dbReference>
<sequence>MEIFLSYSYKDIEVAQYVSAQLKKNNIGTVIDYEFYEKKNNVLDNLRYNIRKSDYVIFFLSKNFLSSNYSMLELSESFNELRIRKINIIPILIERCTIPSDLLEFGIIDFSKSFEKGIEKLLAKITINKRIDIENLSPKIYEKLVEIFLKEYGFQILQSNNNYDIGVDYICEYYAKDPFGNKIKERWMVEVKFYKNERFSINEIHKLYNYMLDSLSKGSKLLMITNSILNSAAVEYLENLKNKESIHVTVIDGPTFERLIHKRKRLLNRIEEVLYASDK</sequence>
<dbReference type="InterPro" id="IPR000157">
    <property type="entry name" value="TIR_dom"/>
</dbReference>
<dbReference type="AlphaFoldDB" id="A0A1R0XAH6"/>
<organism evidence="2 3">
    <name type="scientific">Paenibacillus odorifer</name>
    <dbReference type="NCBI Taxonomy" id="189426"/>
    <lineage>
        <taxon>Bacteria</taxon>
        <taxon>Bacillati</taxon>
        <taxon>Bacillota</taxon>
        <taxon>Bacilli</taxon>
        <taxon>Bacillales</taxon>
        <taxon>Paenibacillaceae</taxon>
        <taxon>Paenibacillus</taxon>
    </lineage>
</organism>
<comment type="caution">
    <text evidence="2">The sequence shown here is derived from an EMBL/GenBank/DDBJ whole genome shotgun (WGS) entry which is preliminary data.</text>
</comment>
<dbReference type="InterPro" id="IPR035897">
    <property type="entry name" value="Toll_tir_struct_dom_sf"/>
</dbReference>
<dbReference type="EMBL" id="MKQP01000019">
    <property type="protein sequence ID" value="OMD31927.1"/>
    <property type="molecule type" value="Genomic_DNA"/>
</dbReference>
<protein>
    <recommendedName>
        <fullName evidence="1">TIR domain-containing protein</fullName>
    </recommendedName>
</protein>
<dbReference type="Pfam" id="PF04471">
    <property type="entry name" value="Mrr_cat"/>
    <property type="match status" value="1"/>
</dbReference>
<reference evidence="2 3" key="1">
    <citation type="submission" date="2016-10" db="EMBL/GenBank/DDBJ databases">
        <title>Paenibacillus species isolates.</title>
        <authorList>
            <person name="Beno S.M."/>
        </authorList>
    </citation>
    <scope>NUCLEOTIDE SEQUENCE [LARGE SCALE GENOMIC DNA]</scope>
    <source>
        <strain evidence="2 3">FSL H7-0604</strain>
    </source>
</reference>
<dbReference type="SUPFAM" id="SSF52200">
    <property type="entry name" value="Toll/Interleukin receptor TIR domain"/>
    <property type="match status" value="1"/>
</dbReference>
<accession>A0A1R0XAH6</accession>
<dbReference type="GO" id="GO:0003677">
    <property type="term" value="F:DNA binding"/>
    <property type="evidence" value="ECO:0007669"/>
    <property type="project" value="InterPro"/>
</dbReference>
<dbReference type="InterPro" id="IPR011335">
    <property type="entry name" value="Restrct_endonuc-II-like"/>
</dbReference>
<gene>
    <name evidence="2" type="ORF">BJP51_16905</name>
</gene>
<feature type="domain" description="TIR" evidence="1">
    <location>
        <begin position="1"/>
        <end position="148"/>
    </location>
</feature>
<proteinExistence type="predicted"/>
<dbReference type="Proteomes" id="UP000187465">
    <property type="component" value="Unassembled WGS sequence"/>
</dbReference>
<dbReference type="SUPFAM" id="SSF52980">
    <property type="entry name" value="Restriction endonuclease-like"/>
    <property type="match status" value="1"/>
</dbReference>
<dbReference type="RefSeq" id="WP_036684781.1">
    <property type="nucleotide sequence ID" value="NZ_MKQP01000019.1"/>
</dbReference>
<evidence type="ECO:0000313" key="3">
    <source>
        <dbReference type="Proteomes" id="UP000187465"/>
    </source>
</evidence>
<dbReference type="Gene3D" id="3.40.50.10140">
    <property type="entry name" value="Toll/interleukin-1 receptor homology (TIR) domain"/>
    <property type="match status" value="1"/>
</dbReference>
<dbReference type="SMART" id="SM00255">
    <property type="entry name" value="TIR"/>
    <property type="match status" value="1"/>
</dbReference>
<dbReference type="GO" id="GO:0007165">
    <property type="term" value="P:signal transduction"/>
    <property type="evidence" value="ECO:0007669"/>
    <property type="project" value="InterPro"/>
</dbReference>
<evidence type="ECO:0000313" key="2">
    <source>
        <dbReference type="EMBL" id="OMD31927.1"/>
    </source>
</evidence>
<dbReference type="PROSITE" id="PS50104">
    <property type="entry name" value="TIR"/>
    <property type="match status" value="1"/>
</dbReference>
<dbReference type="GO" id="GO:0009307">
    <property type="term" value="P:DNA restriction-modification system"/>
    <property type="evidence" value="ECO:0007669"/>
    <property type="project" value="InterPro"/>
</dbReference>
<dbReference type="Pfam" id="PF13676">
    <property type="entry name" value="TIR_2"/>
    <property type="match status" value="1"/>
</dbReference>
<evidence type="ECO:0000259" key="1">
    <source>
        <dbReference type="PROSITE" id="PS50104"/>
    </source>
</evidence>
<name>A0A1R0XAH6_9BACL</name>